<keyword evidence="6" id="KW-1185">Reference proteome</keyword>
<comment type="caution">
    <text evidence="5">The sequence shown here is derived from an EMBL/GenBank/DDBJ whole genome shotgun (WGS) entry which is preliminary data.</text>
</comment>
<dbReference type="Gene3D" id="3.40.605.10">
    <property type="entry name" value="Aldehyde Dehydrogenase, Chain A, domain 1"/>
    <property type="match status" value="1"/>
</dbReference>
<dbReference type="Proteomes" id="UP000760545">
    <property type="component" value="Unassembled WGS sequence"/>
</dbReference>
<evidence type="ECO:0000259" key="4">
    <source>
        <dbReference type="Pfam" id="PF00171"/>
    </source>
</evidence>
<dbReference type="PANTHER" id="PTHR11699">
    <property type="entry name" value="ALDEHYDE DEHYDROGENASE-RELATED"/>
    <property type="match status" value="1"/>
</dbReference>
<gene>
    <name evidence="5" type="ORF">HC176_17905</name>
</gene>
<proteinExistence type="inferred from homology"/>
<evidence type="ECO:0000313" key="6">
    <source>
        <dbReference type="Proteomes" id="UP000760545"/>
    </source>
</evidence>
<reference evidence="5 6" key="1">
    <citation type="submission" date="2020-03" db="EMBL/GenBank/DDBJ databases">
        <title>Tamlana sp. nov, isolated from XXX.</title>
        <authorList>
            <person name="Cao W.R."/>
        </authorList>
    </citation>
    <scope>NUCLEOTIDE SEQUENCE [LARGE SCALE GENOMIC DNA]</scope>
    <source>
        <strain evidence="5 6">HST1-43</strain>
    </source>
</reference>
<protein>
    <submittedName>
        <fullName evidence="5">Aldehyde dehydrogenase family protein</fullName>
    </submittedName>
</protein>
<dbReference type="Pfam" id="PF00171">
    <property type="entry name" value="Aldedh"/>
    <property type="match status" value="1"/>
</dbReference>
<dbReference type="RefSeq" id="WP_167920354.1">
    <property type="nucleotide sequence ID" value="NZ_JAAVJS010000528.1"/>
</dbReference>
<feature type="non-terminal residue" evidence="5">
    <location>
        <position position="117"/>
    </location>
</feature>
<evidence type="ECO:0000256" key="1">
    <source>
        <dbReference type="ARBA" id="ARBA00023002"/>
    </source>
</evidence>
<evidence type="ECO:0000313" key="5">
    <source>
        <dbReference type="EMBL" id="NJX17349.1"/>
    </source>
</evidence>
<sequence length="117" mass="12381">LGVVAQIIPWNFPMLMMAWKVAGALAAGNCVILKPAEQTPASATFFAEKTAELLPPGVFNVLHGFGPEIGKPLASSPRVDKVAFTGETTTGQLIMQYASKNLHPVTMELGGKSPNVF</sequence>
<feature type="active site" evidence="2">
    <location>
        <position position="108"/>
    </location>
</feature>
<organism evidence="5 6">
    <name type="scientific">Tamlana crocina</name>
    <dbReference type="NCBI Taxonomy" id="393006"/>
    <lineage>
        <taxon>Bacteria</taxon>
        <taxon>Pseudomonadati</taxon>
        <taxon>Bacteroidota</taxon>
        <taxon>Flavobacteriia</taxon>
        <taxon>Flavobacteriales</taxon>
        <taxon>Flavobacteriaceae</taxon>
        <taxon>Tamlana</taxon>
    </lineage>
</organism>
<keyword evidence="1 3" id="KW-0560">Oxidoreductase</keyword>
<dbReference type="EMBL" id="JAAVJS010000528">
    <property type="protein sequence ID" value="NJX17349.1"/>
    <property type="molecule type" value="Genomic_DNA"/>
</dbReference>
<feature type="domain" description="Aldehyde dehydrogenase" evidence="4">
    <location>
        <begin position="1"/>
        <end position="116"/>
    </location>
</feature>
<comment type="similarity">
    <text evidence="3">Belongs to the aldehyde dehydrogenase family.</text>
</comment>
<dbReference type="InterPro" id="IPR029510">
    <property type="entry name" value="Ald_DH_CS_GLU"/>
</dbReference>
<dbReference type="InterPro" id="IPR015590">
    <property type="entry name" value="Aldehyde_DH_dom"/>
</dbReference>
<accession>A0ABX1DGB7</accession>
<evidence type="ECO:0000256" key="2">
    <source>
        <dbReference type="PROSITE-ProRule" id="PRU10007"/>
    </source>
</evidence>
<dbReference type="SUPFAM" id="SSF53720">
    <property type="entry name" value="ALDH-like"/>
    <property type="match status" value="1"/>
</dbReference>
<evidence type="ECO:0000256" key="3">
    <source>
        <dbReference type="RuleBase" id="RU003345"/>
    </source>
</evidence>
<dbReference type="InterPro" id="IPR016162">
    <property type="entry name" value="Ald_DH_N"/>
</dbReference>
<feature type="non-terminal residue" evidence="5">
    <location>
        <position position="1"/>
    </location>
</feature>
<dbReference type="PROSITE" id="PS00687">
    <property type="entry name" value="ALDEHYDE_DEHYDR_GLU"/>
    <property type="match status" value="1"/>
</dbReference>
<dbReference type="InterPro" id="IPR016161">
    <property type="entry name" value="Ald_DH/histidinol_DH"/>
</dbReference>
<name>A0ABX1DGB7_9FLAO</name>